<keyword evidence="1" id="KW-1133">Transmembrane helix</keyword>
<evidence type="ECO:0000256" key="1">
    <source>
        <dbReference type="SAM" id="Phobius"/>
    </source>
</evidence>
<keyword evidence="1" id="KW-0812">Transmembrane</keyword>
<protein>
    <submittedName>
        <fullName evidence="2">Uncharacterized protein</fullName>
    </submittedName>
</protein>
<evidence type="ECO:0000313" key="2">
    <source>
        <dbReference type="EMBL" id="KXK09922.1"/>
    </source>
</evidence>
<evidence type="ECO:0000313" key="3">
    <source>
        <dbReference type="Proteomes" id="UP000070449"/>
    </source>
</evidence>
<feature type="transmembrane region" description="Helical" evidence="1">
    <location>
        <begin position="103"/>
        <end position="127"/>
    </location>
</feature>
<keyword evidence="1" id="KW-0472">Membrane</keyword>
<accession>A0A136KKH0</accession>
<dbReference type="Proteomes" id="UP000070449">
    <property type="component" value="Unassembled WGS sequence"/>
</dbReference>
<organism evidence="2 3">
    <name type="scientific">candidate division WS6 bacterium OLB21</name>
    <dbReference type="NCBI Taxonomy" id="1617427"/>
    <lineage>
        <taxon>Bacteria</taxon>
        <taxon>Candidatus Dojkabacteria</taxon>
    </lineage>
</organism>
<sequence length="137" mass="15287">MPTKKKAKAKPAVKQVKQLDPMIKTLQVFLMFYSLSYVLTLVLLHLYTVGNKTAGLYVKFGVEPPTTPMQVMLVLAATYVVIGFLAAYRYMNNTASNATASRWIASVLTITVLSLVGFAFYFLSAYIPLLYLAEMMK</sequence>
<reference evidence="2 3" key="1">
    <citation type="submission" date="2015-02" db="EMBL/GenBank/DDBJ databases">
        <title>Improved understanding of the partial-nitritation anammox process through 23 genomes representing the majority of the microbial community.</title>
        <authorList>
            <person name="Speth D.R."/>
            <person name="In T Zandt M."/>
            <person name="Guerrero Cruz S."/>
            <person name="Jetten M.S."/>
            <person name="Dutilh B.E."/>
        </authorList>
    </citation>
    <scope>NUCLEOTIDE SEQUENCE [LARGE SCALE GENOMIC DNA]</scope>
    <source>
        <strain evidence="2">OLB21</strain>
    </source>
</reference>
<dbReference type="STRING" id="1617427.UZ20_WS6002000232"/>
<comment type="caution">
    <text evidence="2">The sequence shown here is derived from an EMBL/GenBank/DDBJ whole genome shotgun (WGS) entry which is preliminary data.</text>
</comment>
<feature type="transmembrane region" description="Helical" evidence="1">
    <location>
        <begin position="28"/>
        <end position="49"/>
    </location>
</feature>
<gene>
    <name evidence="2" type="ORF">UZ20_WS6002000232</name>
</gene>
<proteinExistence type="predicted"/>
<feature type="transmembrane region" description="Helical" evidence="1">
    <location>
        <begin position="69"/>
        <end position="91"/>
    </location>
</feature>
<dbReference type="EMBL" id="JYPD01000011">
    <property type="protein sequence ID" value="KXK09922.1"/>
    <property type="molecule type" value="Genomic_DNA"/>
</dbReference>
<name>A0A136KKH0_9BACT</name>
<dbReference type="AlphaFoldDB" id="A0A136KKH0"/>